<keyword evidence="2" id="KW-0131">Cell cycle</keyword>
<dbReference type="Proteomes" id="UP001234178">
    <property type="component" value="Unassembled WGS sequence"/>
</dbReference>
<dbReference type="PANTHER" id="PTHR28637:SF1">
    <property type="entry name" value="DNA REPLICATION FACTOR CDT1"/>
    <property type="match status" value="1"/>
</dbReference>
<dbReference type="PANTHER" id="PTHR28637">
    <property type="entry name" value="DNA REPLICATION FACTOR CDT1"/>
    <property type="match status" value="1"/>
</dbReference>
<evidence type="ECO:0000256" key="3">
    <source>
        <dbReference type="SAM" id="MobiDB-lite"/>
    </source>
</evidence>
<organism evidence="5 6">
    <name type="scientific">Daphnia magna</name>
    <dbReference type="NCBI Taxonomy" id="35525"/>
    <lineage>
        <taxon>Eukaryota</taxon>
        <taxon>Metazoa</taxon>
        <taxon>Ecdysozoa</taxon>
        <taxon>Arthropoda</taxon>
        <taxon>Crustacea</taxon>
        <taxon>Branchiopoda</taxon>
        <taxon>Diplostraca</taxon>
        <taxon>Cladocera</taxon>
        <taxon>Anomopoda</taxon>
        <taxon>Daphniidae</taxon>
        <taxon>Daphnia</taxon>
    </lineage>
</organism>
<sequence>MASQTKITGFYRPTKANSTAAAAKRRKAVIDDPVCEVRSNCDILPAVETLKQETTANFIPEPDVLLKSDPLNKEPGPSGNPKNIFTDGIEHVKTVQKKPCIRKSKKTLKSVESFLKVSLPKSLLCENGYAETEVIKEETTSFADNHGSFPAEVSTPKGATSLSTSCRKRKMQCIDEQSEVVKTTPEKPAEKSNGVQLPTRVRKKLEMGNENVTANQAIEEVKSNADQLNSPSKPVTFLCMGTLSPRKPAMSSPIHAKGSPLLNNKPLQSSSEKLLQNLAEKRFKSPAVKSLASLLDKAAPAEKLTPEEVKSRLGTSKNLAELRAKLSKVNDCSAKVKEFYESKVQLKKFANLEFNLAVPVSPGKTAQSPIKRQTQTEKRPAFERFHALAQAPSEHLVLPYKYKVLNEVFRCLETVIAMLYNRKECIHFTKLKPAVQKMLQRDFTEKHLAQVCHVFPSAYKINYEKLVANLRSSPVKNRSYHLTLTPRLNYLSSKLLDEEESDDTNEDQKNFQPLAPSMLIERRYVFHNRLIKIVKEHHTEFLANYNPLLKVSEEKITRWHQNFDVDAVPDVPLAPLPTPPDVQTFATAKDVLEQAHNLAKLNPRLEAALKERAALSETTAPPKTNLQQELEAPKPTAPVNAGLKGVSQSLIDKIRAREAAKAQTQMTMNTEEIRRQGMSKMLPELARIINSIFVTEKKSVIPLRPLIEKIQYSHRGIMSSSTVEEQIKLLRKVYPEWLDILSRGGIDYVKVDRKIDSNIVYQKLEDNAKT</sequence>
<dbReference type="InterPro" id="IPR038090">
    <property type="entry name" value="Cdt1_C_WH_dom_sf"/>
</dbReference>
<feature type="domain" description="CDT1 Geminin-binding" evidence="4">
    <location>
        <begin position="398"/>
        <end position="578"/>
    </location>
</feature>
<feature type="region of interest" description="Disordered" evidence="3">
    <location>
        <begin position="615"/>
        <end position="642"/>
    </location>
</feature>
<evidence type="ECO:0000256" key="1">
    <source>
        <dbReference type="ARBA" id="ARBA00008356"/>
    </source>
</evidence>
<dbReference type="Pfam" id="PF08839">
    <property type="entry name" value="CDT1"/>
    <property type="match status" value="1"/>
</dbReference>
<feature type="compositionally biased region" description="Polar residues" evidence="3">
    <location>
        <begin position="616"/>
        <end position="628"/>
    </location>
</feature>
<dbReference type="CDD" id="cd08674">
    <property type="entry name" value="Cdt1_m"/>
    <property type="match status" value="1"/>
</dbReference>
<dbReference type="CDD" id="cd08767">
    <property type="entry name" value="Cdt1_c"/>
    <property type="match status" value="1"/>
</dbReference>
<dbReference type="EMBL" id="JAOYFB010000037">
    <property type="protein sequence ID" value="KAK4022133.1"/>
    <property type="molecule type" value="Genomic_DNA"/>
</dbReference>
<name>A0ABR0AAP1_9CRUS</name>
<dbReference type="Pfam" id="PF16679">
    <property type="entry name" value="CDT1_C"/>
    <property type="match status" value="1"/>
</dbReference>
<reference evidence="5 6" key="1">
    <citation type="journal article" date="2023" name="Nucleic Acids Res.">
        <title>The hologenome of Daphnia magna reveals possible DNA methylation and microbiome-mediated evolution of the host genome.</title>
        <authorList>
            <person name="Chaturvedi A."/>
            <person name="Li X."/>
            <person name="Dhandapani V."/>
            <person name="Marshall H."/>
            <person name="Kissane S."/>
            <person name="Cuenca-Cambronero M."/>
            <person name="Asole G."/>
            <person name="Calvet F."/>
            <person name="Ruiz-Romero M."/>
            <person name="Marangio P."/>
            <person name="Guigo R."/>
            <person name="Rago D."/>
            <person name="Mirbahai L."/>
            <person name="Eastwood N."/>
            <person name="Colbourne J.K."/>
            <person name="Zhou J."/>
            <person name="Mallon E."/>
            <person name="Orsini L."/>
        </authorList>
    </citation>
    <scope>NUCLEOTIDE SEQUENCE [LARGE SCALE GENOMIC DNA]</scope>
    <source>
        <strain evidence="5">LRV0_1</strain>
    </source>
</reference>
<evidence type="ECO:0000313" key="6">
    <source>
        <dbReference type="Proteomes" id="UP001234178"/>
    </source>
</evidence>
<protein>
    <recommendedName>
        <fullName evidence="4">CDT1 Geminin-binding domain-containing protein</fullName>
    </recommendedName>
</protein>
<gene>
    <name evidence="5" type="ORF">OUZ56_007615</name>
</gene>
<dbReference type="Gene3D" id="1.10.10.1420">
    <property type="entry name" value="DNA replication factor Cdt1, C-terminal WH domain"/>
    <property type="match status" value="1"/>
</dbReference>
<dbReference type="SUPFAM" id="SSF46785">
    <property type="entry name" value="Winged helix' DNA-binding domain"/>
    <property type="match status" value="1"/>
</dbReference>
<keyword evidence="6" id="KW-1185">Reference proteome</keyword>
<comment type="caution">
    <text evidence="5">The sequence shown here is derived from an EMBL/GenBank/DDBJ whole genome shotgun (WGS) entry which is preliminary data.</text>
</comment>
<comment type="similarity">
    <text evidence="1">Belongs to the Cdt1 family.</text>
</comment>
<dbReference type="InterPro" id="IPR014939">
    <property type="entry name" value="CDT1_Gemini-bd-like"/>
</dbReference>
<evidence type="ECO:0000313" key="5">
    <source>
        <dbReference type="EMBL" id="KAK4022133.1"/>
    </source>
</evidence>
<dbReference type="InterPro" id="IPR036390">
    <property type="entry name" value="WH_DNA-bd_sf"/>
</dbReference>
<accession>A0ABR0AAP1</accession>
<evidence type="ECO:0000256" key="2">
    <source>
        <dbReference type="ARBA" id="ARBA00023306"/>
    </source>
</evidence>
<proteinExistence type="inferred from homology"/>
<dbReference type="SMART" id="SM01075">
    <property type="entry name" value="CDT1"/>
    <property type="match status" value="1"/>
</dbReference>
<evidence type="ECO:0000259" key="4">
    <source>
        <dbReference type="SMART" id="SM01075"/>
    </source>
</evidence>
<dbReference type="InterPro" id="IPR045173">
    <property type="entry name" value="Cdt1"/>
</dbReference>
<dbReference type="InterPro" id="IPR032054">
    <property type="entry name" value="Cdt1_C"/>
</dbReference>